<reference evidence="1 2" key="1">
    <citation type="journal article" date="2012" name="J. Bacteriol.">
        <title>Complete genome sequences of Desulfosporosinus orientis DSM765T, Desulfosporosinus youngiae DSM17734T, Desulfosporosinus meridiei DSM13257T, and Desulfosporosinus acidiphilus DSM22704T.</title>
        <authorList>
            <person name="Pester M."/>
            <person name="Brambilla E."/>
            <person name="Alazard D."/>
            <person name="Rattei T."/>
            <person name="Weinmaier T."/>
            <person name="Han J."/>
            <person name="Lucas S."/>
            <person name="Lapidus A."/>
            <person name="Cheng J.F."/>
            <person name="Goodwin L."/>
            <person name="Pitluck S."/>
            <person name="Peters L."/>
            <person name="Ovchinnikova G."/>
            <person name="Teshima H."/>
            <person name="Detter J.C."/>
            <person name="Han C.S."/>
            <person name="Tapia R."/>
            <person name="Land M.L."/>
            <person name="Hauser L."/>
            <person name="Kyrpides N.C."/>
            <person name="Ivanova N.N."/>
            <person name="Pagani I."/>
            <person name="Huntmann M."/>
            <person name="Wei C.L."/>
            <person name="Davenport K.W."/>
            <person name="Daligault H."/>
            <person name="Chain P.S."/>
            <person name="Chen A."/>
            <person name="Mavromatis K."/>
            <person name="Markowitz V."/>
            <person name="Szeto E."/>
            <person name="Mikhailova N."/>
            <person name="Pati A."/>
            <person name="Wagner M."/>
            <person name="Woyke T."/>
            <person name="Ollivier B."/>
            <person name="Klenk H.P."/>
            <person name="Spring S."/>
            <person name="Loy A."/>
        </authorList>
    </citation>
    <scope>NUCLEOTIDE SEQUENCE [LARGE SCALE GENOMIC DNA]</scope>
    <source>
        <strain evidence="2">ATCC BAA-275 / DSM 13257 / NCIMB 13706 / S10</strain>
    </source>
</reference>
<sequence length="149" mass="16127">MLLSPVAPSLSPLIPKRALANLWANLHVNQCHAGASKYKGDRHDSAKGFAAQNHALWAGDDGELGTWGRGTWFGECMKLLRSPVAPSLSPLIPKRALANLWVNLHVNQCYAGASKYKGDKRNSAKGFAAQNHTLWAGDDWGLGCRGRVV</sequence>
<dbReference type="STRING" id="768704.Desmer_3766"/>
<dbReference type="HOGENOM" id="CLU_1746692_0_0_9"/>
<dbReference type="KEGG" id="dmi:Desmer_3766"/>
<evidence type="ECO:0000313" key="2">
    <source>
        <dbReference type="Proteomes" id="UP000005262"/>
    </source>
</evidence>
<protein>
    <submittedName>
        <fullName evidence="1">Uncharacterized protein</fullName>
    </submittedName>
</protein>
<proteinExistence type="predicted"/>
<gene>
    <name evidence="1" type="ordered locus">Desmer_3766</name>
</gene>
<keyword evidence="2" id="KW-1185">Reference proteome</keyword>
<dbReference type="Proteomes" id="UP000005262">
    <property type="component" value="Chromosome"/>
</dbReference>
<name>J7IUR4_DESMD</name>
<dbReference type="EMBL" id="CP003629">
    <property type="protein sequence ID" value="AFQ45602.1"/>
    <property type="molecule type" value="Genomic_DNA"/>
</dbReference>
<dbReference type="AlphaFoldDB" id="J7IUR4"/>
<evidence type="ECO:0000313" key="1">
    <source>
        <dbReference type="EMBL" id="AFQ45602.1"/>
    </source>
</evidence>
<accession>J7IUR4</accession>
<reference evidence="2" key="2">
    <citation type="submission" date="2012-08" db="EMBL/GenBank/DDBJ databases">
        <title>Finished genome of Desulfosporosinus meridiei DSM 13257.</title>
        <authorList>
            <person name="Huntemann M."/>
            <person name="Wei C.-L."/>
            <person name="Han J."/>
            <person name="Detter J.C."/>
            <person name="Han C."/>
            <person name="Davenport K."/>
            <person name="Daligault H."/>
            <person name="Erkkila T."/>
            <person name="Gu W."/>
            <person name="Munk A.C.C."/>
            <person name="Teshima H."/>
            <person name="Xu Y."/>
            <person name="Chain P."/>
            <person name="Tapia R."/>
            <person name="Chen A."/>
            <person name="Krypides N."/>
            <person name="Mavromatis K."/>
            <person name="Markowitz V."/>
            <person name="Szeto E."/>
            <person name="Ivanova N."/>
            <person name="Mikhailova N."/>
            <person name="Ovchinnikova G."/>
            <person name="Pagani I."/>
            <person name="Pati A."/>
            <person name="Goodwin L."/>
            <person name="Peters L."/>
            <person name="Pitluck S."/>
            <person name="Woyke T."/>
            <person name="Pester M."/>
            <person name="Spring S."/>
            <person name="Ollivier B."/>
            <person name="Rattei T."/>
            <person name="Klenk H.-P."/>
            <person name="Wagner M."/>
            <person name="Loy A."/>
        </authorList>
    </citation>
    <scope>NUCLEOTIDE SEQUENCE [LARGE SCALE GENOMIC DNA]</scope>
    <source>
        <strain evidence="2">ATCC BAA-275 / DSM 13257 / NCIMB 13706 / S10</strain>
    </source>
</reference>
<organism evidence="1 2">
    <name type="scientific">Desulfosporosinus meridiei (strain ATCC BAA-275 / DSM 13257 / KCTC 12902 / NCIMB 13706 / S10)</name>
    <dbReference type="NCBI Taxonomy" id="768704"/>
    <lineage>
        <taxon>Bacteria</taxon>
        <taxon>Bacillati</taxon>
        <taxon>Bacillota</taxon>
        <taxon>Clostridia</taxon>
        <taxon>Eubacteriales</taxon>
        <taxon>Desulfitobacteriaceae</taxon>
        <taxon>Desulfosporosinus</taxon>
    </lineage>
</organism>